<evidence type="ECO:0000313" key="9">
    <source>
        <dbReference type="EMBL" id="CEM00657.1"/>
    </source>
</evidence>
<dbReference type="InterPro" id="IPR037869">
    <property type="entry name" value="Spp1/CFP1"/>
</dbReference>
<keyword evidence="2" id="KW-0479">Metal-binding</keyword>
<dbReference type="OrthoDB" id="436852at2759"/>
<dbReference type="Gene3D" id="3.30.40.10">
    <property type="entry name" value="Zinc/RING finger domain, C3HC4 (zinc finger)"/>
    <property type="match status" value="1"/>
</dbReference>
<keyword evidence="10" id="KW-1185">Reference proteome</keyword>
<keyword evidence="3 6" id="KW-0863">Zinc-finger</keyword>
<dbReference type="InterPro" id="IPR001965">
    <property type="entry name" value="Znf_PHD"/>
</dbReference>
<proteinExistence type="predicted"/>
<name>A0A0G4ERX8_VITBC</name>
<dbReference type="InterPro" id="IPR019786">
    <property type="entry name" value="Zinc_finger_PHD-type_CS"/>
</dbReference>
<dbReference type="InterPro" id="IPR013083">
    <property type="entry name" value="Znf_RING/FYVE/PHD"/>
</dbReference>
<dbReference type="STRING" id="1169540.A0A0G4ERX8"/>
<gene>
    <name evidence="9" type="ORF">Vbra_2402</name>
</gene>
<organism evidence="9 10">
    <name type="scientific">Vitrella brassicaformis (strain CCMP3155)</name>
    <dbReference type="NCBI Taxonomy" id="1169540"/>
    <lineage>
        <taxon>Eukaryota</taxon>
        <taxon>Sar</taxon>
        <taxon>Alveolata</taxon>
        <taxon>Colpodellida</taxon>
        <taxon>Vitrellaceae</taxon>
        <taxon>Vitrella</taxon>
    </lineage>
</organism>
<feature type="compositionally biased region" description="Basic residues" evidence="7">
    <location>
        <begin position="419"/>
        <end position="437"/>
    </location>
</feature>
<reference evidence="9 10" key="1">
    <citation type="submission" date="2014-11" db="EMBL/GenBank/DDBJ databases">
        <authorList>
            <person name="Zhu J."/>
            <person name="Qi W."/>
            <person name="Song R."/>
        </authorList>
    </citation>
    <scope>NUCLEOTIDE SEQUENCE [LARGE SCALE GENOMIC DNA]</scope>
</reference>
<evidence type="ECO:0000256" key="2">
    <source>
        <dbReference type="ARBA" id="ARBA00022723"/>
    </source>
</evidence>
<protein>
    <recommendedName>
        <fullName evidence="8">PHD-type domain-containing protein</fullName>
    </recommendedName>
</protein>
<comment type="subcellular location">
    <subcellularLocation>
        <location evidence="1">Nucleus</location>
    </subcellularLocation>
</comment>
<feature type="compositionally biased region" description="Acidic residues" evidence="7">
    <location>
        <begin position="299"/>
        <end position="315"/>
    </location>
</feature>
<dbReference type="VEuPathDB" id="CryptoDB:Vbra_2402"/>
<dbReference type="GO" id="GO:0048188">
    <property type="term" value="C:Set1C/COMPASS complex"/>
    <property type="evidence" value="ECO:0007669"/>
    <property type="project" value="InterPro"/>
</dbReference>
<evidence type="ECO:0000256" key="6">
    <source>
        <dbReference type="PROSITE-ProRule" id="PRU00146"/>
    </source>
</evidence>
<feature type="compositionally biased region" description="Basic and acidic residues" evidence="7">
    <location>
        <begin position="466"/>
        <end position="475"/>
    </location>
</feature>
<keyword evidence="4" id="KW-0862">Zinc</keyword>
<feature type="compositionally biased region" description="Polar residues" evidence="7">
    <location>
        <begin position="239"/>
        <end position="259"/>
    </location>
</feature>
<dbReference type="PROSITE" id="PS50016">
    <property type="entry name" value="ZF_PHD_2"/>
    <property type="match status" value="1"/>
</dbReference>
<feature type="region of interest" description="Disordered" evidence="7">
    <location>
        <begin position="389"/>
        <end position="486"/>
    </location>
</feature>
<evidence type="ECO:0000256" key="3">
    <source>
        <dbReference type="ARBA" id="ARBA00022771"/>
    </source>
</evidence>
<dbReference type="Proteomes" id="UP000041254">
    <property type="component" value="Unassembled WGS sequence"/>
</dbReference>
<dbReference type="SMART" id="SM00249">
    <property type="entry name" value="PHD"/>
    <property type="match status" value="1"/>
</dbReference>
<keyword evidence="5" id="KW-0539">Nucleus</keyword>
<sequence length="486" mass="52579">MFPSVEVSDGSLGHGALYSYIQARHAAGRPTGRPSTMATLQQRQVIADNSGHEAIYATITSFASSGHAADWLAVRPVEPTAVRDGFFTENTKVDEEEAIAMTPPLGIELFRWTDVMAHHAKEVRCQQTPDAMMDIDDSPHPSLEGDKEEDNGQQGGDTNGHGDGGGQMQPPMMNGHTVEGGERDKDGGEVGGENGPDGGKEEPQQQQQHALKGTYVKNGILRRPVERVMPVRSKEPPGNSMNGSQANGESNSHNGTTHHSAGDVKGRRRARRPPRIWGAPRRRVDAAESVQSGKRGSEDDPDDSSEEGDDEDNGDDESKLEDSCSSMSSKEEQYCLCGGPAKGCMIECDACENWFHPKCVGMTVQKVAAWPSRKPYLCPTCIRNPANQEILSHPLPRKRKAQAQSKQQSGGGRGFNRSRSARAAKRVRTRSSAKGGKKKGEQGQLEGEVEVGVVDDRPEGSFGDNGEDRSDERSPMDSIEGEEEAV</sequence>
<dbReference type="AlphaFoldDB" id="A0A0G4ERX8"/>
<dbReference type="PANTHER" id="PTHR46174:SF1">
    <property type="entry name" value="CXXC-TYPE ZINC FINGER PROTEIN 1"/>
    <property type="match status" value="1"/>
</dbReference>
<evidence type="ECO:0000256" key="7">
    <source>
        <dbReference type="SAM" id="MobiDB-lite"/>
    </source>
</evidence>
<dbReference type="PROSITE" id="PS01359">
    <property type="entry name" value="ZF_PHD_1"/>
    <property type="match status" value="1"/>
</dbReference>
<feature type="domain" description="PHD-type" evidence="8">
    <location>
        <begin position="332"/>
        <end position="384"/>
    </location>
</feature>
<evidence type="ECO:0000256" key="1">
    <source>
        <dbReference type="ARBA" id="ARBA00004123"/>
    </source>
</evidence>
<dbReference type="InParanoid" id="A0A0G4ERX8"/>
<dbReference type="EMBL" id="CDMY01000296">
    <property type="protein sequence ID" value="CEM00657.1"/>
    <property type="molecule type" value="Genomic_DNA"/>
</dbReference>
<dbReference type="SUPFAM" id="SSF57903">
    <property type="entry name" value="FYVE/PHD zinc finger"/>
    <property type="match status" value="1"/>
</dbReference>
<dbReference type="Pfam" id="PF00628">
    <property type="entry name" value="PHD"/>
    <property type="match status" value="1"/>
</dbReference>
<evidence type="ECO:0000256" key="4">
    <source>
        <dbReference type="ARBA" id="ARBA00022833"/>
    </source>
</evidence>
<evidence type="ECO:0000256" key="5">
    <source>
        <dbReference type="ARBA" id="ARBA00023242"/>
    </source>
</evidence>
<dbReference type="GO" id="GO:0008270">
    <property type="term" value="F:zinc ion binding"/>
    <property type="evidence" value="ECO:0007669"/>
    <property type="project" value="UniProtKB-KW"/>
</dbReference>
<dbReference type="InterPro" id="IPR019787">
    <property type="entry name" value="Znf_PHD-finger"/>
</dbReference>
<evidence type="ECO:0000259" key="8">
    <source>
        <dbReference type="PROSITE" id="PS50016"/>
    </source>
</evidence>
<accession>A0A0G4ERX8</accession>
<feature type="region of interest" description="Disordered" evidence="7">
    <location>
        <begin position="127"/>
        <end position="328"/>
    </location>
</feature>
<feature type="compositionally biased region" description="Basic and acidic residues" evidence="7">
    <location>
        <begin position="179"/>
        <end position="188"/>
    </location>
</feature>
<dbReference type="PANTHER" id="PTHR46174">
    <property type="entry name" value="CXXC-TYPE ZINC FINGER PROTEIN 1"/>
    <property type="match status" value="1"/>
</dbReference>
<dbReference type="InterPro" id="IPR011011">
    <property type="entry name" value="Znf_FYVE_PHD"/>
</dbReference>
<dbReference type="GO" id="GO:0045893">
    <property type="term" value="P:positive regulation of DNA-templated transcription"/>
    <property type="evidence" value="ECO:0007669"/>
    <property type="project" value="TreeGrafter"/>
</dbReference>
<evidence type="ECO:0000313" key="10">
    <source>
        <dbReference type="Proteomes" id="UP000041254"/>
    </source>
</evidence>
<feature type="compositionally biased region" description="Low complexity" evidence="7">
    <location>
        <begin position="442"/>
        <end position="452"/>
    </location>
</feature>
<feature type="compositionally biased region" description="Gly residues" evidence="7">
    <location>
        <begin position="153"/>
        <end position="167"/>
    </location>
</feature>